<keyword evidence="3" id="KW-0677">Repeat</keyword>
<evidence type="ECO:0000256" key="7">
    <source>
        <dbReference type="ARBA" id="ARBA00023242"/>
    </source>
</evidence>
<evidence type="ECO:0000256" key="4">
    <source>
        <dbReference type="ARBA" id="ARBA00022771"/>
    </source>
</evidence>
<feature type="domain" description="C2H2-type" evidence="9">
    <location>
        <begin position="91"/>
        <end position="118"/>
    </location>
</feature>
<dbReference type="SUPFAM" id="SSF57667">
    <property type="entry name" value="beta-beta-alpha zinc fingers"/>
    <property type="match status" value="2"/>
</dbReference>
<dbReference type="PROSITE" id="PS00028">
    <property type="entry name" value="ZINC_FINGER_C2H2_1"/>
    <property type="match status" value="4"/>
</dbReference>
<reference evidence="10 11" key="1">
    <citation type="submission" date="2024-08" db="EMBL/GenBank/DDBJ databases">
        <authorList>
            <person name="Cucini C."/>
            <person name="Frati F."/>
        </authorList>
    </citation>
    <scope>NUCLEOTIDE SEQUENCE [LARGE SCALE GENOMIC DNA]</scope>
</reference>
<evidence type="ECO:0000256" key="8">
    <source>
        <dbReference type="PROSITE-ProRule" id="PRU00042"/>
    </source>
</evidence>
<evidence type="ECO:0000256" key="2">
    <source>
        <dbReference type="ARBA" id="ARBA00022723"/>
    </source>
</evidence>
<evidence type="ECO:0000313" key="11">
    <source>
        <dbReference type="Proteomes" id="UP001642540"/>
    </source>
</evidence>
<keyword evidence="11" id="KW-1185">Reference proteome</keyword>
<dbReference type="EMBL" id="CAXLJM020000118">
    <property type="protein sequence ID" value="CAL8137487.1"/>
    <property type="molecule type" value="Genomic_DNA"/>
</dbReference>
<dbReference type="PROSITE" id="PS50157">
    <property type="entry name" value="ZINC_FINGER_C2H2_2"/>
    <property type="match status" value="4"/>
</dbReference>
<dbReference type="InterPro" id="IPR036236">
    <property type="entry name" value="Znf_C2H2_sf"/>
</dbReference>
<evidence type="ECO:0000256" key="3">
    <source>
        <dbReference type="ARBA" id="ARBA00022737"/>
    </source>
</evidence>
<evidence type="ECO:0000256" key="5">
    <source>
        <dbReference type="ARBA" id="ARBA00022833"/>
    </source>
</evidence>
<comment type="subcellular location">
    <subcellularLocation>
        <location evidence="1">Nucleus</location>
    </subcellularLocation>
</comment>
<sequence length="247" mass="28871">METLPTFSFIKQEVLETSDYVSTRLASNHLLENQDQNQNTHENGTDNSDSSSQLQKKEIERPFQCIFCYKAFLSNAALYAHLHAHTREKPYLCGYCEKSFSLKYSLQVHSVLHKKALPFQCQMCHKDYPSKHRLKQHYFQVHSIGTMLKNNSRMGKTLENYKPAKCNICFRTYANSYTLKTHLKTHERVIKQEEFNNTQCDNEYFSEGELHANNSLDHLETGVHWNTTDYTIIIKKEVEGDWAESTD</sequence>
<gene>
    <name evidence="10" type="ORF">ODALV1_LOCUS26937</name>
</gene>
<keyword evidence="6" id="KW-0238">DNA-binding</keyword>
<keyword evidence="4 8" id="KW-0863">Zinc-finger</keyword>
<protein>
    <recommendedName>
        <fullName evidence="9">C2H2-type domain-containing protein</fullName>
    </recommendedName>
</protein>
<dbReference type="PANTHER" id="PTHR16515:SF49">
    <property type="entry name" value="GASTRULA ZINC FINGER PROTEIN XLCGF49.1-LIKE-RELATED"/>
    <property type="match status" value="1"/>
</dbReference>
<feature type="domain" description="C2H2-type" evidence="9">
    <location>
        <begin position="63"/>
        <end position="90"/>
    </location>
</feature>
<dbReference type="PANTHER" id="PTHR16515">
    <property type="entry name" value="PR DOMAIN ZINC FINGER PROTEIN"/>
    <property type="match status" value="1"/>
</dbReference>
<dbReference type="Proteomes" id="UP001642540">
    <property type="component" value="Unassembled WGS sequence"/>
</dbReference>
<dbReference type="InterPro" id="IPR050331">
    <property type="entry name" value="Zinc_finger"/>
</dbReference>
<accession>A0ABP1RWR7</accession>
<dbReference type="SMART" id="SM00355">
    <property type="entry name" value="ZnF_C2H2"/>
    <property type="match status" value="4"/>
</dbReference>
<name>A0ABP1RWR7_9HEXA</name>
<keyword evidence="2" id="KW-0479">Metal-binding</keyword>
<dbReference type="Pfam" id="PF13894">
    <property type="entry name" value="zf-C2H2_4"/>
    <property type="match status" value="1"/>
</dbReference>
<comment type="caution">
    <text evidence="10">The sequence shown here is derived from an EMBL/GenBank/DDBJ whole genome shotgun (WGS) entry which is preliminary data.</text>
</comment>
<dbReference type="InterPro" id="IPR013087">
    <property type="entry name" value="Znf_C2H2_type"/>
</dbReference>
<keyword evidence="5" id="KW-0862">Zinc</keyword>
<evidence type="ECO:0000313" key="10">
    <source>
        <dbReference type="EMBL" id="CAL8137487.1"/>
    </source>
</evidence>
<evidence type="ECO:0000256" key="1">
    <source>
        <dbReference type="ARBA" id="ARBA00004123"/>
    </source>
</evidence>
<organism evidence="10 11">
    <name type="scientific">Orchesella dallaii</name>
    <dbReference type="NCBI Taxonomy" id="48710"/>
    <lineage>
        <taxon>Eukaryota</taxon>
        <taxon>Metazoa</taxon>
        <taxon>Ecdysozoa</taxon>
        <taxon>Arthropoda</taxon>
        <taxon>Hexapoda</taxon>
        <taxon>Collembola</taxon>
        <taxon>Entomobryomorpha</taxon>
        <taxon>Entomobryoidea</taxon>
        <taxon>Orchesellidae</taxon>
        <taxon>Orchesellinae</taxon>
        <taxon>Orchesella</taxon>
    </lineage>
</organism>
<dbReference type="Gene3D" id="3.30.160.60">
    <property type="entry name" value="Classic Zinc Finger"/>
    <property type="match status" value="3"/>
</dbReference>
<feature type="domain" description="C2H2-type" evidence="9">
    <location>
        <begin position="119"/>
        <end position="143"/>
    </location>
</feature>
<feature type="domain" description="C2H2-type" evidence="9">
    <location>
        <begin position="164"/>
        <end position="186"/>
    </location>
</feature>
<dbReference type="Pfam" id="PF00096">
    <property type="entry name" value="zf-C2H2"/>
    <property type="match status" value="1"/>
</dbReference>
<evidence type="ECO:0000256" key="6">
    <source>
        <dbReference type="ARBA" id="ARBA00023125"/>
    </source>
</evidence>
<keyword evidence="7" id="KW-0539">Nucleus</keyword>
<proteinExistence type="predicted"/>
<evidence type="ECO:0000259" key="9">
    <source>
        <dbReference type="PROSITE" id="PS50157"/>
    </source>
</evidence>